<protein>
    <submittedName>
        <fullName evidence="1">DUF2913 family protein</fullName>
    </submittedName>
</protein>
<dbReference type="Proteomes" id="UP001515683">
    <property type="component" value="Unassembled WGS sequence"/>
</dbReference>
<evidence type="ECO:0000313" key="1">
    <source>
        <dbReference type="EMBL" id="NIF24723.1"/>
    </source>
</evidence>
<organism evidence="1 2">
    <name type="scientific">Candidatus Pantoea multigeneris</name>
    <dbReference type="NCBI Taxonomy" id="2608357"/>
    <lineage>
        <taxon>Bacteria</taxon>
        <taxon>Pseudomonadati</taxon>
        <taxon>Pseudomonadota</taxon>
        <taxon>Gammaproteobacteria</taxon>
        <taxon>Enterobacterales</taxon>
        <taxon>Erwiniaceae</taxon>
        <taxon>Pantoea</taxon>
    </lineage>
</organism>
<gene>
    <name evidence="1" type="ORF">F3J40_24420</name>
</gene>
<dbReference type="RefSeq" id="WP_167018727.1">
    <property type="nucleotide sequence ID" value="NZ_VWXF01000020.1"/>
</dbReference>
<dbReference type="EMBL" id="VWXF01000020">
    <property type="protein sequence ID" value="NIF24723.1"/>
    <property type="molecule type" value="Genomic_DNA"/>
</dbReference>
<proteinExistence type="predicted"/>
<name>A0ABX0RKN8_9GAMM</name>
<accession>A0ABX0RKN8</accession>
<sequence>MYNSYSQRVHFYYCVLVAVKMNNKKNASANVRGKNNFLMKWLRNAQNNNLFHSDINSEIEWLRKKIITSGPDADLEPMLQYVYETSQRASTMKQAAQQGG</sequence>
<dbReference type="InterPro" id="IPR021316">
    <property type="entry name" value="DUF2913"/>
</dbReference>
<reference evidence="1 2" key="1">
    <citation type="journal article" date="2019" name="bioRxiv">
        <title>Bacteria contribute to plant secondary compound degradation in a generalist herbivore system.</title>
        <authorList>
            <person name="Francoeur C.B."/>
            <person name="Khadempour L."/>
            <person name="Moreira-Soto R.D."/>
            <person name="Gotting K."/>
            <person name="Book A.J."/>
            <person name="Pinto-Tomas A.A."/>
            <person name="Keefover-Ring K."/>
            <person name="Currie C.R."/>
        </authorList>
    </citation>
    <scope>NUCLEOTIDE SEQUENCE [LARGE SCALE GENOMIC DNA]</scope>
    <source>
        <strain evidence="1">Acro-835</strain>
    </source>
</reference>
<keyword evidence="2" id="KW-1185">Reference proteome</keyword>
<dbReference type="Pfam" id="PF11140">
    <property type="entry name" value="DUF2913"/>
    <property type="match status" value="1"/>
</dbReference>
<evidence type="ECO:0000313" key="2">
    <source>
        <dbReference type="Proteomes" id="UP001515683"/>
    </source>
</evidence>
<comment type="caution">
    <text evidence="1">The sequence shown here is derived from an EMBL/GenBank/DDBJ whole genome shotgun (WGS) entry which is preliminary data.</text>
</comment>